<keyword evidence="10" id="KW-1185">Reference proteome</keyword>
<evidence type="ECO:0000256" key="6">
    <source>
        <dbReference type="PROSITE-ProRule" id="PRU00723"/>
    </source>
</evidence>
<accession>A0A834GY10</accession>
<feature type="region of interest" description="Disordered" evidence="7">
    <location>
        <begin position="2008"/>
        <end position="2036"/>
    </location>
</feature>
<feature type="compositionally biased region" description="Polar residues" evidence="7">
    <location>
        <begin position="1261"/>
        <end position="1288"/>
    </location>
</feature>
<feature type="region of interest" description="Disordered" evidence="7">
    <location>
        <begin position="1243"/>
        <end position="1293"/>
    </location>
</feature>
<evidence type="ECO:0000256" key="2">
    <source>
        <dbReference type="ARBA" id="ARBA00022737"/>
    </source>
</evidence>
<dbReference type="FunFam" id="4.10.1000.10:FF:000022">
    <property type="entry name" value="Zinc finger CCCH domain-containing protein 7"/>
    <property type="match status" value="1"/>
</dbReference>
<dbReference type="GO" id="GO:0005634">
    <property type="term" value="C:nucleus"/>
    <property type="evidence" value="ECO:0007669"/>
    <property type="project" value="TreeGrafter"/>
</dbReference>
<feature type="domain" description="C3H1-type" evidence="8">
    <location>
        <begin position="1853"/>
        <end position="1880"/>
    </location>
</feature>
<protein>
    <recommendedName>
        <fullName evidence="8">C3H1-type domain-containing protein</fullName>
    </recommendedName>
</protein>
<feature type="region of interest" description="Disordered" evidence="7">
    <location>
        <begin position="1449"/>
        <end position="1469"/>
    </location>
</feature>
<organism evidence="9 10">
    <name type="scientific">Rhododendron simsii</name>
    <name type="common">Sims's rhododendron</name>
    <dbReference type="NCBI Taxonomy" id="118357"/>
    <lineage>
        <taxon>Eukaryota</taxon>
        <taxon>Viridiplantae</taxon>
        <taxon>Streptophyta</taxon>
        <taxon>Embryophyta</taxon>
        <taxon>Tracheophyta</taxon>
        <taxon>Spermatophyta</taxon>
        <taxon>Magnoliopsida</taxon>
        <taxon>eudicotyledons</taxon>
        <taxon>Gunneridae</taxon>
        <taxon>Pentapetalae</taxon>
        <taxon>asterids</taxon>
        <taxon>Ericales</taxon>
        <taxon>Ericaceae</taxon>
        <taxon>Ericoideae</taxon>
        <taxon>Rhodoreae</taxon>
        <taxon>Rhododendron</taxon>
    </lineage>
</organism>
<feature type="region of interest" description="Disordered" evidence="7">
    <location>
        <begin position="837"/>
        <end position="862"/>
    </location>
</feature>
<feature type="region of interest" description="Disordered" evidence="7">
    <location>
        <begin position="382"/>
        <end position="409"/>
    </location>
</feature>
<evidence type="ECO:0000313" key="9">
    <source>
        <dbReference type="EMBL" id="KAF7141326.1"/>
    </source>
</evidence>
<feature type="compositionally biased region" description="Basic and acidic residues" evidence="7">
    <location>
        <begin position="1908"/>
        <end position="1918"/>
    </location>
</feature>
<feature type="compositionally biased region" description="Polar residues" evidence="7">
    <location>
        <begin position="1974"/>
        <end position="1986"/>
    </location>
</feature>
<feature type="compositionally biased region" description="Basic and acidic residues" evidence="7">
    <location>
        <begin position="221"/>
        <end position="233"/>
    </location>
</feature>
<evidence type="ECO:0000313" key="10">
    <source>
        <dbReference type="Proteomes" id="UP000626092"/>
    </source>
</evidence>
<feature type="compositionally biased region" description="Pro residues" evidence="7">
    <location>
        <begin position="1"/>
        <end position="15"/>
    </location>
</feature>
<keyword evidence="3 6" id="KW-0863">Zinc-finger</keyword>
<feature type="compositionally biased region" description="Basic and acidic residues" evidence="7">
    <location>
        <begin position="278"/>
        <end position="303"/>
    </location>
</feature>
<feature type="region of interest" description="Disordered" evidence="7">
    <location>
        <begin position="757"/>
        <end position="806"/>
    </location>
</feature>
<dbReference type="Proteomes" id="UP000626092">
    <property type="component" value="Unassembled WGS sequence"/>
</dbReference>
<dbReference type="PANTHER" id="PTHR46156">
    <property type="entry name" value="CCCH ZINGC FINGER"/>
    <property type="match status" value="1"/>
</dbReference>
<feature type="region of interest" description="Disordered" evidence="7">
    <location>
        <begin position="278"/>
        <end position="358"/>
    </location>
</feature>
<feature type="region of interest" description="Disordered" evidence="7">
    <location>
        <begin position="1"/>
        <end position="48"/>
    </location>
</feature>
<feature type="compositionally biased region" description="Polar residues" evidence="7">
    <location>
        <begin position="757"/>
        <end position="791"/>
    </location>
</feature>
<feature type="region of interest" description="Disordered" evidence="7">
    <location>
        <begin position="221"/>
        <end position="249"/>
    </location>
</feature>
<feature type="region of interest" description="Disordered" evidence="7">
    <location>
        <begin position="1899"/>
        <end position="1919"/>
    </location>
</feature>
<keyword evidence="4 6" id="KW-0862">Zinc</keyword>
<evidence type="ECO:0000256" key="5">
    <source>
        <dbReference type="ARBA" id="ARBA00023125"/>
    </source>
</evidence>
<reference evidence="9" key="1">
    <citation type="submission" date="2019-11" db="EMBL/GenBank/DDBJ databases">
        <authorList>
            <person name="Liu Y."/>
            <person name="Hou J."/>
            <person name="Li T.-Q."/>
            <person name="Guan C.-H."/>
            <person name="Wu X."/>
            <person name="Wu H.-Z."/>
            <person name="Ling F."/>
            <person name="Zhang R."/>
            <person name="Shi X.-G."/>
            <person name="Ren J.-P."/>
            <person name="Chen E.-F."/>
            <person name="Sun J.-M."/>
        </authorList>
    </citation>
    <scope>NUCLEOTIDE SEQUENCE</scope>
    <source>
        <strain evidence="9">Adult_tree_wgs_1</strain>
        <tissue evidence="9">Leaves</tissue>
    </source>
</reference>
<dbReference type="EMBL" id="WJXA01000006">
    <property type="protein sequence ID" value="KAF7141326.1"/>
    <property type="molecule type" value="Genomic_DNA"/>
</dbReference>
<dbReference type="GO" id="GO:0003677">
    <property type="term" value="F:DNA binding"/>
    <property type="evidence" value="ECO:0007669"/>
    <property type="project" value="UniProtKB-KW"/>
</dbReference>
<feature type="zinc finger region" description="C3H1-type" evidence="6">
    <location>
        <begin position="1771"/>
        <end position="1800"/>
    </location>
</feature>
<feature type="compositionally biased region" description="Low complexity" evidence="7">
    <location>
        <begin position="397"/>
        <end position="409"/>
    </location>
</feature>
<feature type="domain" description="C3H1-type" evidence="8">
    <location>
        <begin position="1826"/>
        <end position="1852"/>
    </location>
</feature>
<proteinExistence type="predicted"/>
<feature type="region of interest" description="Disordered" evidence="7">
    <location>
        <begin position="1397"/>
        <end position="1427"/>
    </location>
</feature>
<feature type="compositionally biased region" description="Basic residues" evidence="7">
    <location>
        <begin position="308"/>
        <end position="317"/>
    </location>
</feature>
<feature type="compositionally biased region" description="Pro residues" evidence="7">
    <location>
        <begin position="36"/>
        <end position="48"/>
    </location>
</feature>
<evidence type="ECO:0000256" key="1">
    <source>
        <dbReference type="ARBA" id="ARBA00022723"/>
    </source>
</evidence>
<sequence length="2036" mass="223440">MEQPPPFLDHPPRYVPLPHHRPPPNHSEDINFYPHLLPPPPPLPPPPSYNNHQSHFPFPNHPRPIEDHLRITPSHHHHHHHLLHPPPPKIFDKKFDNSFPISRSDSSWMDPPRVPPHNLIQYDNPTSHVLDSSLRFRDDFNDDVGFKPDHDDEEFLRNNTNDVDTSYRIRRYHLHDPHSSGSSRNFAFGDSHFCSPNKKSRDYGSTVGSYQSFRGFAMDNDRIRSNGSDENRRWVGHARPPSRSSSDACPMDGENKAFDNSSGLQIGFSRRVPHVYDSGKFRGSRERNQEFRQSRRKEIERTSALRRIQFRKSTKRNRNGEQKFPTLCSNDSGPSTFRSRGPVAHTDTRVEPHGEGSPVELDVSFKSNALVAKAIVASPSCGVESNRKLPGPELDHSNSPLSKSNSSTNGFDCPAISYKKSKQSGGNIKDPGGRDVCDIFSQPSLHHTLELPGRNNMKEPVSDKGVDTIGSVGTSSLGVKKKEVNSSVLRSLAMDKNADLVKEKRSLSGPPTASQVGEDSMNSREKSASAGMVLVHNVDMKPSPNEVTAFLDHIIENYTAGSIVSDKDGSEVDSAGSHVQNSKTRRKRSTYPFGSSNPLKVNVDEGTVIADTSIDLQTISYYAKGPAELQNGSAFTGSGQVGDFSYKIEPPVILQNGFLKGQLEANNISSPEEIRSDGVPVNLLAIVSNVHNDLSSDNGLLRGHLKITVSDTDTVGTDSMFNEATVMAGSVDVEGFPRAVPLVESKAIVGLEETSIQEGVSDGYSSNDSATTTSGFDNGSRNSQSKFSFSGNGYLDDTGKESDPDSATVLHENVALEGAPKTTMLVGGDLHAGFEKGCTSNKRKDSSHHLPSPSSCDMPENPVGTTLSFPAMDLNFAEEDLLGAGNFSAGSQSCTDKDGIVRGYSPIKGSVDNDVSGKGSIRISQNTTSSKYTKKIKISAPVSPLPMLSETQEESSNAGTFTSSVKLPSLRDMVCNIHQEGSSRFPSCSESCPVLLENSKAGASLEAVGFVGDGLCNNVSELEQNENSDLVMTIENAFGKEKGGRGKSVEEPGVFRTEIVQQRNLVEIQTLDRDQSLPFKDVECEADLFVKNGLLSVSSTLSSYEHDDGVSTSDLHNAVMESAPDKLFNMDAKGTLSTAAASQIVNTEITLGQVLNDKGCVHERKQDEKHVLEDLLSSNLLNTSLQNTTTNKKPGHAVGSVSLKNTEVGPQDARETTHGLNSMNNTRKNQLASVVPSIFPGHLLKKMAPSSHRTKPRTWHRSMNPSASSHLGKSSYPNPFPPQGQQASKIGKDQTAAYIRKGNSLVRKPSPFAAPTVSHGLTSSVYRLYPPIVNEIKEKTGLDATLERSKTPPLPCSTKLSNCMTSSPLADPPSNGCSETGSDPLTRKVNADVSKVYHDAPNSTGTSEYQNGQINNSVSQSVQDDRNSVSRELKKILYVKRKSNQLVAASGSSDVSHQNVDKTEAPSSSGYYKRKKNQIIRKSFKITQKVGLPDDMLILEGKKVLPIIQSSSSGGRSGKGLGKTYKPSKSSLVWTLRGAQSLKKENTLIHQVWPHLFPWKRATYRRSLMHASASTPSNTSLSTISRKLLLSRKRETIYTRSTQGFSLRKSKVLSVGGASLKWSKSIERKLKKANEEATLAVVAVEKKKREQNGAGAVTTGAKNRNRSSRKLVHSIELCPGERIFRVGSVRYKMDPTRGTLQRISDEESSNSAALQPGAKKSAVPKRLLIGNDEYVRIGNGNQLIRDPRKRTRILASEKVRWSLHNARLRLARKRKYCQFFTRFGKCNKDDGKCPYTHDCSKIAVCTKFLKGSCSDINCKLTHKAIPERMQDCSYFLQGLCTNESCPYRHVNVNPNASICEGFLRGYCADGNECRKKHSYVCPTFEATGICTEGSKCKLHHPKKRNKGKKTDTSKEQKNTRGRYFGSKHIDILDRGIAVSERHSAKDSDDIFYPEGRFAHYIDLVFFDEDAAETNDSAGKKTTTASSDDVPMDMHQDDDELIKPFNLMSRSMKESPPASDSPSETTACNISEKLSFR</sequence>
<feature type="compositionally biased region" description="Polar residues" evidence="7">
    <location>
        <begin position="2017"/>
        <end position="2028"/>
    </location>
</feature>
<feature type="domain" description="C3H1-type" evidence="8">
    <location>
        <begin position="1771"/>
        <end position="1800"/>
    </location>
</feature>
<feature type="zinc finger region" description="C3H1-type" evidence="6">
    <location>
        <begin position="1853"/>
        <end position="1880"/>
    </location>
</feature>
<feature type="region of interest" description="Disordered" evidence="7">
    <location>
        <begin position="1974"/>
        <end position="1995"/>
    </location>
</feature>
<dbReference type="OrthoDB" id="3247158at2759"/>
<feature type="region of interest" description="Disordered" evidence="7">
    <location>
        <begin position="1367"/>
        <end position="1386"/>
    </location>
</feature>
<keyword evidence="2" id="KW-0677">Repeat</keyword>
<feature type="region of interest" description="Disordered" evidence="7">
    <location>
        <begin position="502"/>
        <end position="527"/>
    </location>
</feature>
<feature type="compositionally biased region" description="Polar residues" evidence="7">
    <location>
        <begin position="1401"/>
        <end position="1422"/>
    </location>
</feature>
<feature type="compositionally biased region" description="Polar residues" evidence="7">
    <location>
        <begin position="327"/>
        <end position="338"/>
    </location>
</feature>
<dbReference type="Gene3D" id="4.10.1000.10">
    <property type="entry name" value="Zinc finger, CCCH-type"/>
    <property type="match status" value="2"/>
</dbReference>
<gene>
    <name evidence="9" type="ORF">RHSIM_Rhsim06G0089600</name>
</gene>
<dbReference type="PANTHER" id="PTHR46156:SF1">
    <property type="entry name" value="ZINC FINGER CCCH DOMAIN-CONTAINING PROTEIN 3"/>
    <property type="match status" value="1"/>
</dbReference>
<dbReference type="PROSITE" id="PS50103">
    <property type="entry name" value="ZF_C3H1"/>
    <property type="match status" value="3"/>
</dbReference>
<dbReference type="FunFam" id="4.10.1000.10:FF:000008">
    <property type="entry name" value="zinc finger CCCH domain-containing protein 3"/>
    <property type="match status" value="1"/>
</dbReference>
<evidence type="ECO:0000259" key="8">
    <source>
        <dbReference type="PROSITE" id="PS50103"/>
    </source>
</evidence>
<dbReference type="InterPro" id="IPR000571">
    <property type="entry name" value="Znf_CCCH"/>
</dbReference>
<evidence type="ECO:0000256" key="3">
    <source>
        <dbReference type="ARBA" id="ARBA00022771"/>
    </source>
</evidence>
<feature type="region of interest" description="Disordered" evidence="7">
    <location>
        <begin position="565"/>
        <end position="597"/>
    </location>
</feature>
<keyword evidence="5" id="KW-0238">DNA-binding</keyword>
<evidence type="ECO:0000256" key="4">
    <source>
        <dbReference type="ARBA" id="ARBA00022833"/>
    </source>
</evidence>
<dbReference type="SMART" id="SM00356">
    <property type="entry name" value="ZnF_C3H1"/>
    <property type="match status" value="5"/>
</dbReference>
<keyword evidence="1 6" id="KW-0479">Metal-binding</keyword>
<comment type="caution">
    <text evidence="9">The sequence shown here is derived from an EMBL/GenBank/DDBJ whole genome shotgun (WGS) entry which is preliminary data.</text>
</comment>
<feature type="compositionally biased region" description="Polar residues" evidence="7">
    <location>
        <begin position="1449"/>
        <end position="1458"/>
    </location>
</feature>
<name>A0A834GY10_RHOSS</name>
<evidence type="ECO:0000256" key="7">
    <source>
        <dbReference type="SAM" id="MobiDB-lite"/>
    </source>
</evidence>
<feature type="zinc finger region" description="C3H1-type" evidence="6">
    <location>
        <begin position="1826"/>
        <end position="1852"/>
    </location>
</feature>
<dbReference type="GO" id="GO:0008270">
    <property type="term" value="F:zinc ion binding"/>
    <property type="evidence" value="ECO:0007669"/>
    <property type="project" value="UniProtKB-KW"/>
</dbReference>